<dbReference type="SUPFAM" id="SSF52833">
    <property type="entry name" value="Thioredoxin-like"/>
    <property type="match status" value="1"/>
</dbReference>
<evidence type="ECO:0000259" key="1">
    <source>
        <dbReference type="Pfam" id="PF00462"/>
    </source>
</evidence>
<dbReference type="EMBL" id="UINC01027286">
    <property type="protein sequence ID" value="SVB06265.1"/>
    <property type="molecule type" value="Genomic_DNA"/>
</dbReference>
<dbReference type="AlphaFoldDB" id="A0A382AXL7"/>
<dbReference type="Pfam" id="PF00462">
    <property type="entry name" value="Glutaredoxin"/>
    <property type="match status" value="1"/>
</dbReference>
<dbReference type="InterPro" id="IPR014025">
    <property type="entry name" value="Glutaredoxin_subgr"/>
</dbReference>
<dbReference type="PRINTS" id="PR00160">
    <property type="entry name" value="GLUTAREDOXIN"/>
</dbReference>
<dbReference type="Gene3D" id="3.40.30.10">
    <property type="entry name" value="Glutaredoxin"/>
    <property type="match status" value="1"/>
</dbReference>
<organism evidence="2">
    <name type="scientific">marine metagenome</name>
    <dbReference type="NCBI Taxonomy" id="408172"/>
    <lineage>
        <taxon>unclassified sequences</taxon>
        <taxon>metagenomes</taxon>
        <taxon>ecological metagenomes</taxon>
    </lineage>
</organism>
<protein>
    <recommendedName>
        <fullName evidence="1">Glutaredoxin domain-containing protein</fullName>
    </recommendedName>
</protein>
<evidence type="ECO:0000313" key="2">
    <source>
        <dbReference type="EMBL" id="SVB06265.1"/>
    </source>
</evidence>
<reference evidence="2" key="1">
    <citation type="submission" date="2018-05" db="EMBL/GenBank/DDBJ databases">
        <authorList>
            <person name="Lanie J.A."/>
            <person name="Ng W.-L."/>
            <person name="Kazmierczak K.M."/>
            <person name="Andrzejewski T.M."/>
            <person name="Davidsen T.M."/>
            <person name="Wayne K.J."/>
            <person name="Tettelin H."/>
            <person name="Glass J.I."/>
            <person name="Rusch D."/>
            <person name="Podicherti R."/>
            <person name="Tsui H.-C.T."/>
            <person name="Winkler M.E."/>
        </authorList>
    </citation>
    <scope>NUCLEOTIDE SEQUENCE</scope>
</reference>
<dbReference type="InterPro" id="IPR002109">
    <property type="entry name" value="Glutaredoxin"/>
</dbReference>
<sequence length="74" mass="8660">MNAEIFGKPDCIHCEKAKFLCKQKGVDYTYQELGKDFEMGFILEKFPNARTFPQIIVDNHYVGGYDDFELFLNK</sequence>
<proteinExistence type="predicted"/>
<accession>A0A382AXL7</accession>
<feature type="domain" description="Glutaredoxin" evidence="1">
    <location>
        <begin position="4"/>
        <end position="62"/>
    </location>
</feature>
<dbReference type="PROSITE" id="PS51354">
    <property type="entry name" value="GLUTAREDOXIN_2"/>
    <property type="match status" value="1"/>
</dbReference>
<dbReference type="InterPro" id="IPR036249">
    <property type="entry name" value="Thioredoxin-like_sf"/>
</dbReference>
<gene>
    <name evidence="2" type="ORF">METZ01_LOCUS159119</name>
</gene>
<name>A0A382AXL7_9ZZZZ</name>